<evidence type="ECO:0000256" key="1">
    <source>
        <dbReference type="SAM" id="SignalP"/>
    </source>
</evidence>
<dbReference type="AlphaFoldDB" id="A0AAW4YMZ4"/>
<dbReference type="Proteomes" id="UP001320178">
    <property type="component" value="Unassembled WGS sequence"/>
</dbReference>
<protein>
    <recommendedName>
        <fullName evidence="4">DUF4426 domain-containing protein</fullName>
    </recommendedName>
</protein>
<feature type="signal peptide" evidence="1">
    <location>
        <begin position="1"/>
        <end position="23"/>
    </location>
</feature>
<comment type="caution">
    <text evidence="2">The sequence shown here is derived from an EMBL/GenBank/DDBJ whole genome shotgun (WGS) entry which is preliminary data.</text>
</comment>
<gene>
    <name evidence="2" type="ORF">HOP61_01005</name>
</gene>
<organism evidence="2 3">
    <name type="scientific">Billgrantia desiderata</name>
    <dbReference type="NCBI Taxonomy" id="52021"/>
    <lineage>
        <taxon>Bacteria</taxon>
        <taxon>Pseudomonadati</taxon>
        <taxon>Pseudomonadota</taxon>
        <taxon>Gammaproteobacteria</taxon>
        <taxon>Oceanospirillales</taxon>
        <taxon>Halomonadaceae</taxon>
        <taxon>Billgrantia</taxon>
    </lineage>
</organism>
<sequence length="149" mass="16987">MNYFRKSLLLIACLTLWSTGSLSADDRYSQSADGMTVYIGILPAEMIREHRVIHQGREGITTREQHLIVTVVDEESGQRIEDAEVAARIRHEGHAGTYRSLEPMSIADTITYGNFFSFPEEGGYHLQLRIKRSGEPATEMEFHHRHVLE</sequence>
<accession>A0AAW4YMZ4</accession>
<proteinExistence type="predicted"/>
<reference evidence="2" key="2">
    <citation type="journal article" date="2021" name="Front. Microbiol.">
        <title>Aerobic Denitrification and Heterotrophic Sulfur Oxidation in the Genus Halomonas Revealed by Six Novel Species Characterizations and Genome-Based Analysis.</title>
        <authorList>
            <person name="Wang L."/>
            <person name="Shao Z."/>
        </authorList>
    </citation>
    <scope>NUCLEOTIDE SEQUENCE</scope>
    <source>
        <strain evidence="2">MCCC 1A05776</strain>
    </source>
</reference>
<evidence type="ECO:0008006" key="4">
    <source>
        <dbReference type="Google" id="ProtNLM"/>
    </source>
</evidence>
<reference evidence="2" key="1">
    <citation type="submission" date="2020-05" db="EMBL/GenBank/DDBJ databases">
        <authorList>
            <person name="Wang L."/>
            <person name="Shao Z."/>
        </authorList>
    </citation>
    <scope>NUCLEOTIDE SEQUENCE</scope>
    <source>
        <strain evidence="2">MCCC 1A05776</strain>
    </source>
</reference>
<feature type="chain" id="PRO_5043722540" description="DUF4426 domain-containing protein" evidence="1">
    <location>
        <begin position="24"/>
        <end position="149"/>
    </location>
</feature>
<dbReference type="EMBL" id="JABFTS010000001">
    <property type="protein sequence ID" value="MCE8049873.1"/>
    <property type="molecule type" value="Genomic_DNA"/>
</dbReference>
<dbReference type="RefSeq" id="WP_234238352.1">
    <property type="nucleotide sequence ID" value="NZ_JABFTS010000001.1"/>
</dbReference>
<name>A0AAW4YMZ4_9GAMM</name>
<evidence type="ECO:0000313" key="3">
    <source>
        <dbReference type="Proteomes" id="UP001320178"/>
    </source>
</evidence>
<evidence type="ECO:0000313" key="2">
    <source>
        <dbReference type="EMBL" id="MCE8049873.1"/>
    </source>
</evidence>
<keyword evidence="1" id="KW-0732">Signal</keyword>